<evidence type="ECO:0000313" key="2">
    <source>
        <dbReference type="EMBL" id="KMQ98268.1"/>
    </source>
</evidence>
<organism evidence="2 3">
    <name type="scientific">Lasius niger</name>
    <name type="common">Black garden ant</name>
    <dbReference type="NCBI Taxonomy" id="67767"/>
    <lineage>
        <taxon>Eukaryota</taxon>
        <taxon>Metazoa</taxon>
        <taxon>Ecdysozoa</taxon>
        <taxon>Arthropoda</taxon>
        <taxon>Hexapoda</taxon>
        <taxon>Insecta</taxon>
        <taxon>Pterygota</taxon>
        <taxon>Neoptera</taxon>
        <taxon>Endopterygota</taxon>
        <taxon>Hymenoptera</taxon>
        <taxon>Apocrita</taxon>
        <taxon>Aculeata</taxon>
        <taxon>Formicoidea</taxon>
        <taxon>Formicidae</taxon>
        <taxon>Formicinae</taxon>
        <taxon>Lasius</taxon>
        <taxon>Lasius</taxon>
    </lineage>
</organism>
<keyword evidence="3" id="KW-1185">Reference proteome</keyword>
<dbReference type="AlphaFoldDB" id="A0A0J7L6R5"/>
<dbReference type="EMBL" id="LBMM01000466">
    <property type="protein sequence ID" value="KMQ98268.1"/>
    <property type="molecule type" value="Genomic_DNA"/>
</dbReference>
<gene>
    <name evidence="2" type="ORF">RF55_1367</name>
</gene>
<comment type="caution">
    <text evidence="2">The sequence shown here is derived from an EMBL/GenBank/DDBJ whole genome shotgun (WGS) entry which is preliminary data.</text>
</comment>
<sequence>MIISRPDECFNLPLRSILRRRPSPATSGDCGLDIERGGGPLKPRPRKGETLPVGKLGVALSGLAGLDSASITKLERRCALPEDVDDGAIL</sequence>
<feature type="region of interest" description="Disordered" evidence="1">
    <location>
        <begin position="21"/>
        <end position="50"/>
    </location>
</feature>
<proteinExistence type="predicted"/>
<accession>A0A0J7L6R5</accession>
<dbReference type="Proteomes" id="UP000036403">
    <property type="component" value="Unassembled WGS sequence"/>
</dbReference>
<evidence type="ECO:0000256" key="1">
    <source>
        <dbReference type="SAM" id="MobiDB-lite"/>
    </source>
</evidence>
<protein>
    <submittedName>
        <fullName evidence="2">Uncharacterized protein</fullName>
    </submittedName>
</protein>
<name>A0A0J7L6R5_LASNI</name>
<evidence type="ECO:0000313" key="3">
    <source>
        <dbReference type="Proteomes" id="UP000036403"/>
    </source>
</evidence>
<dbReference type="PaxDb" id="67767-A0A0J7L6R5"/>
<reference evidence="2 3" key="1">
    <citation type="submission" date="2015-04" db="EMBL/GenBank/DDBJ databases">
        <title>Lasius niger genome sequencing.</title>
        <authorList>
            <person name="Konorov E.A."/>
            <person name="Nikitin M.A."/>
            <person name="Kirill M.V."/>
            <person name="Chang P."/>
        </authorList>
    </citation>
    <scope>NUCLEOTIDE SEQUENCE [LARGE SCALE GENOMIC DNA]</scope>
    <source>
        <tissue evidence="2">Whole</tissue>
    </source>
</reference>